<dbReference type="GO" id="GO:0030420">
    <property type="term" value="P:establishment of competence for transformation"/>
    <property type="evidence" value="ECO:0007669"/>
    <property type="project" value="InterPro"/>
</dbReference>
<dbReference type="InterPro" id="IPR004477">
    <property type="entry name" value="ComEC_N"/>
</dbReference>
<reference evidence="9" key="1">
    <citation type="submission" date="2017-09" db="EMBL/GenBank/DDBJ databases">
        <authorList>
            <person name="Regsiter A."/>
            <person name="William W."/>
        </authorList>
    </citation>
    <scope>NUCLEOTIDE SEQUENCE [LARGE SCALE GENOMIC DNA]</scope>
    <source>
        <strain evidence="9">500-1</strain>
    </source>
</reference>
<feature type="domain" description="Metallo-beta-lactamase" evidence="7">
    <location>
        <begin position="555"/>
        <end position="750"/>
    </location>
</feature>
<gene>
    <name evidence="8" type="ORF">DPRO_1258</name>
</gene>
<dbReference type="InterPro" id="IPR025405">
    <property type="entry name" value="DUF4131"/>
</dbReference>
<dbReference type="PANTHER" id="PTHR30619:SF7">
    <property type="entry name" value="BETA-LACTAMASE DOMAIN PROTEIN"/>
    <property type="match status" value="1"/>
</dbReference>
<dbReference type="NCBIfam" id="TIGR00361">
    <property type="entry name" value="ComEC_Rec2"/>
    <property type="match status" value="1"/>
</dbReference>
<evidence type="ECO:0000256" key="1">
    <source>
        <dbReference type="ARBA" id="ARBA00004651"/>
    </source>
</evidence>
<evidence type="ECO:0000256" key="6">
    <source>
        <dbReference type="SAM" id="Phobius"/>
    </source>
</evidence>
<protein>
    <submittedName>
        <fullName evidence="8">DNA internalization-related competence protein ComEC/Rec2</fullName>
    </submittedName>
</protein>
<dbReference type="Gene3D" id="3.60.15.10">
    <property type="entry name" value="Ribonuclease Z/Hydroxyacylglutathione hydrolase-like"/>
    <property type="match status" value="1"/>
</dbReference>
<dbReference type="InterPro" id="IPR036866">
    <property type="entry name" value="RibonucZ/Hydroxyglut_hydro"/>
</dbReference>
<keyword evidence="5 6" id="KW-0472">Membrane</keyword>
<feature type="transmembrane region" description="Helical" evidence="6">
    <location>
        <begin position="293"/>
        <end position="308"/>
    </location>
</feature>
<organism evidence="8 9">
    <name type="scientific">Pseudodesulfovibrio profundus</name>
    <dbReference type="NCBI Taxonomy" id="57320"/>
    <lineage>
        <taxon>Bacteria</taxon>
        <taxon>Pseudomonadati</taxon>
        <taxon>Thermodesulfobacteriota</taxon>
        <taxon>Desulfovibrionia</taxon>
        <taxon>Desulfovibrionales</taxon>
        <taxon>Desulfovibrionaceae</taxon>
    </lineage>
</organism>
<feature type="transmembrane region" description="Helical" evidence="6">
    <location>
        <begin position="337"/>
        <end position="357"/>
    </location>
</feature>
<evidence type="ECO:0000313" key="9">
    <source>
        <dbReference type="Proteomes" id="UP000219215"/>
    </source>
</evidence>
<feature type="transmembrane region" description="Helical" evidence="6">
    <location>
        <begin position="518"/>
        <end position="539"/>
    </location>
</feature>
<dbReference type="Proteomes" id="UP000219215">
    <property type="component" value="Chromosome DPRO"/>
</dbReference>
<proteinExistence type="predicted"/>
<feature type="transmembrane region" description="Helical" evidence="6">
    <location>
        <begin position="430"/>
        <end position="454"/>
    </location>
</feature>
<dbReference type="InterPro" id="IPR001279">
    <property type="entry name" value="Metallo-B-lactamas"/>
</dbReference>
<evidence type="ECO:0000256" key="3">
    <source>
        <dbReference type="ARBA" id="ARBA00022692"/>
    </source>
</evidence>
<evidence type="ECO:0000256" key="2">
    <source>
        <dbReference type="ARBA" id="ARBA00022475"/>
    </source>
</evidence>
<dbReference type="AlphaFoldDB" id="A0A2C8F8H7"/>
<dbReference type="Pfam" id="PF13567">
    <property type="entry name" value="DUF4131"/>
    <property type="match status" value="1"/>
</dbReference>
<feature type="transmembrane region" description="Helical" evidence="6">
    <location>
        <begin position="60"/>
        <end position="80"/>
    </location>
</feature>
<dbReference type="CDD" id="cd07731">
    <property type="entry name" value="ComA-like_MBL-fold"/>
    <property type="match status" value="1"/>
</dbReference>
<feature type="transmembrane region" description="Helical" evidence="6">
    <location>
        <begin position="263"/>
        <end position="286"/>
    </location>
</feature>
<evidence type="ECO:0000256" key="5">
    <source>
        <dbReference type="ARBA" id="ARBA00023136"/>
    </source>
</evidence>
<feature type="transmembrane region" description="Helical" evidence="6">
    <location>
        <begin position="363"/>
        <end position="382"/>
    </location>
</feature>
<sequence length="802" mass="87260">MSRLLTEERPRFAAGLLPWQSYFLAFVLGVFAFRYPVASSAALFALILVDTTLRGWLRRLPALAFLLCSVFGFAYAAQWAPEPVDPPQWMMQRDAVIITGVVERVEPRPGHRLRLVLGEITAQSQDGTAILPGRLAWSWRNPDHTPVPGQSVTARLRVVPVHNFGNPGAWDYEWYWQRQGVFWRAWPVGRPAFIEWGAEPESWFSGCKQRLRHTVAQLVPDTQGGAMVRALTTGDKSGLDVETTDAARKAGLAHTLALSGMHVGFVACLGLALAWGVTLLFPGLLLVIPRQKLAVLIAIPLVLGYAWLGQPSHSLIRATIMYGFWGLLLFQGRGRILLDGLFFALAVIVALSPLAVFDLSLQMSATAVAGIGLLLPFITPLFGRKEQLWKKGLAWAGGLLAVSICANIALLPIISWYFGTWCPNILLNLIWLPVLGFIVMPLGIIGMLLSLVGWTVPLGKALLTIASSAMDILLSVLHWVGDMGMAPAFSVLRPLWPEILGCFILLVVVIVALSNRRLFVGLAGVGFVCLVAPHVTVMVSDARDETRVSVIDVGLGQSVLVSVPGGRQWLIDGGAGSKYFDIGEAVVAPYLTYGRPPRLEGVFMSHPDADHSHGLPFILSRFDVGAFYTNGMLPRGQTGKRLRAVLDRQQITPVVLGAGDVIELTEDTQLEVLHPSSSFKGTHANERSLVLRLVQNDKGLALIPGDIEEKGVGALLEEAAPLRAEVLVLPHHGSKSSLSTEFYQRVAPSLALCSNGFLNRFDFPHEAVTQSVGVPVLTTGRHGLLAACWGEGESLKTRVFRP</sequence>
<dbReference type="InterPro" id="IPR052159">
    <property type="entry name" value="Competence_DNA_uptake"/>
</dbReference>
<dbReference type="InterPro" id="IPR004797">
    <property type="entry name" value="Competence_ComEC/Rec2"/>
</dbReference>
<keyword evidence="9" id="KW-1185">Reference proteome</keyword>
<accession>A0A2C8F8H7</accession>
<evidence type="ECO:0000313" key="8">
    <source>
        <dbReference type="EMBL" id="SOB58145.1"/>
    </source>
</evidence>
<dbReference type="GO" id="GO:0005886">
    <property type="term" value="C:plasma membrane"/>
    <property type="evidence" value="ECO:0007669"/>
    <property type="project" value="UniProtKB-SubCell"/>
</dbReference>
<feature type="transmembrane region" description="Helical" evidence="6">
    <location>
        <begin position="495"/>
        <end position="513"/>
    </location>
</feature>
<dbReference type="InterPro" id="IPR035681">
    <property type="entry name" value="ComA-like_MBL"/>
</dbReference>
<feature type="transmembrane region" description="Helical" evidence="6">
    <location>
        <begin position="394"/>
        <end position="418"/>
    </location>
</feature>
<keyword evidence="3 6" id="KW-0812">Transmembrane</keyword>
<name>A0A2C8F8H7_9BACT</name>
<dbReference type="NCBIfam" id="TIGR00360">
    <property type="entry name" value="ComEC_N-term"/>
    <property type="match status" value="1"/>
</dbReference>
<feature type="transmembrane region" description="Helical" evidence="6">
    <location>
        <begin position="20"/>
        <end position="48"/>
    </location>
</feature>
<dbReference type="EMBL" id="LT907975">
    <property type="protein sequence ID" value="SOB58145.1"/>
    <property type="molecule type" value="Genomic_DNA"/>
</dbReference>
<feature type="transmembrane region" description="Helical" evidence="6">
    <location>
        <begin position="461"/>
        <end position="480"/>
    </location>
</feature>
<dbReference type="PANTHER" id="PTHR30619">
    <property type="entry name" value="DNA INTERNALIZATION/COMPETENCE PROTEIN COMEC/REC2"/>
    <property type="match status" value="1"/>
</dbReference>
<evidence type="ECO:0000259" key="7">
    <source>
        <dbReference type="SMART" id="SM00849"/>
    </source>
</evidence>
<comment type="subcellular location">
    <subcellularLocation>
        <location evidence="1">Cell membrane</location>
        <topology evidence="1">Multi-pass membrane protein</topology>
    </subcellularLocation>
</comment>
<dbReference type="KEGG" id="pprf:DPRO_1258"/>
<dbReference type="RefSeq" id="WP_097011268.1">
    <property type="nucleotide sequence ID" value="NZ_LT907975.1"/>
</dbReference>
<dbReference type="SUPFAM" id="SSF56281">
    <property type="entry name" value="Metallo-hydrolase/oxidoreductase"/>
    <property type="match status" value="1"/>
</dbReference>
<dbReference type="Pfam" id="PF03772">
    <property type="entry name" value="Competence"/>
    <property type="match status" value="1"/>
</dbReference>
<dbReference type="Pfam" id="PF00753">
    <property type="entry name" value="Lactamase_B"/>
    <property type="match status" value="1"/>
</dbReference>
<keyword evidence="2" id="KW-1003">Cell membrane</keyword>
<keyword evidence="4 6" id="KW-1133">Transmembrane helix</keyword>
<dbReference type="OrthoDB" id="9790149at2"/>
<dbReference type="SMART" id="SM00849">
    <property type="entry name" value="Lactamase_B"/>
    <property type="match status" value="1"/>
</dbReference>
<evidence type="ECO:0000256" key="4">
    <source>
        <dbReference type="ARBA" id="ARBA00022989"/>
    </source>
</evidence>